<evidence type="ECO:0000259" key="5">
    <source>
        <dbReference type="SMART" id="SM00244"/>
    </source>
</evidence>
<dbReference type="CDD" id="cd03399">
    <property type="entry name" value="SPFH_flotillin"/>
    <property type="match status" value="1"/>
</dbReference>
<comment type="caution">
    <text evidence="6">The sequence shown here is derived from an EMBL/GenBank/DDBJ whole genome shotgun (WGS) entry which is preliminary data.</text>
</comment>
<dbReference type="Gene3D" id="3.30.479.30">
    <property type="entry name" value="Band 7 domain"/>
    <property type="match status" value="1"/>
</dbReference>
<dbReference type="GO" id="GO:0031410">
    <property type="term" value="C:cytoplasmic vesicle"/>
    <property type="evidence" value="ECO:0007669"/>
    <property type="project" value="TreeGrafter"/>
</dbReference>
<dbReference type="Pfam" id="PF01145">
    <property type="entry name" value="Band_7"/>
    <property type="match status" value="1"/>
</dbReference>
<organism evidence="6 7">
    <name type="scientific">Meganyctiphanes norvegica</name>
    <name type="common">Northern krill</name>
    <name type="synonym">Thysanopoda norvegica</name>
    <dbReference type="NCBI Taxonomy" id="48144"/>
    <lineage>
        <taxon>Eukaryota</taxon>
        <taxon>Metazoa</taxon>
        <taxon>Ecdysozoa</taxon>
        <taxon>Arthropoda</taxon>
        <taxon>Crustacea</taxon>
        <taxon>Multicrustacea</taxon>
        <taxon>Malacostraca</taxon>
        <taxon>Eumalacostraca</taxon>
        <taxon>Eucarida</taxon>
        <taxon>Euphausiacea</taxon>
        <taxon>Euphausiidae</taxon>
        <taxon>Meganyctiphanes</taxon>
    </lineage>
</organism>
<dbReference type="GO" id="GO:0072659">
    <property type="term" value="P:protein localization to plasma membrane"/>
    <property type="evidence" value="ECO:0007669"/>
    <property type="project" value="TreeGrafter"/>
</dbReference>
<evidence type="ECO:0000256" key="3">
    <source>
        <dbReference type="ARBA" id="ARBA00023136"/>
    </source>
</evidence>
<evidence type="ECO:0000313" key="6">
    <source>
        <dbReference type="EMBL" id="CAL4082218.1"/>
    </source>
</evidence>
<dbReference type="PANTHER" id="PTHR13806">
    <property type="entry name" value="FLOTILLIN-RELATED"/>
    <property type="match status" value="1"/>
</dbReference>
<dbReference type="InterPro" id="IPR027705">
    <property type="entry name" value="Flotillin_fam"/>
</dbReference>
<dbReference type="InterPro" id="IPR001107">
    <property type="entry name" value="Band_7"/>
</dbReference>
<keyword evidence="7" id="KW-1185">Reference proteome</keyword>
<dbReference type="GO" id="GO:0016600">
    <property type="term" value="C:flotillin complex"/>
    <property type="evidence" value="ECO:0007669"/>
    <property type="project" value="TreeGrafter"/>
</dbReference>
<dbReference type="PANTHER" id="PTHR13806:SF46">
    <property type="entry name" value="FLOTILLIN-1-RELATED"/>
    <property type="match status" value="1"/>
</dbReference>
<feature type="non-terminal residue" evidence="6">
    <location>
        <position position="424"/>
    </location>
</feature>
<dbReference type="AlphaFoldDB" id="A0AAV2QID1"/>
<accession>A0AAV2QID1</accession>
<dbReference type="GO" id="GO:1901890">
    <property type="term" value="P:positive regulation of cell junction assembly"/>
    <property type="evidence" value="ECO:0007669"/>
    <property type="project" value="TreeGrafter"/>
</dbReference>
<dbReference type="GO" id="GO:0045807">
    <property type="term" value="P:positive regulation of endocytosis"/>
    <property type="evidence" value="ECO:0007669"/>
    <property type="project" value="TreeGrafter"/>
</dbReference>
<sequence length="424" mass="47184">MVIPIFLTCGPNEVLVVTGVGHKDPVMLTGGRMVVFPCFQTWQRMSLNVMTIMVSSHSGVYTFNGVAIKVTGVAQVKVSSSQESVLAMACEHFLDKSEDEVRNLVTETMEGHQRCIMGSMTVEDIYKNRKVFNERVFEMASRDLVQMGLQLLSYTIKDVSDDEGYLQSLGMARTSEVKRDARIGQADANKDATIQQAIADEELKRCQYANATEKADAERDFMLKKAAYDLEVNTKKAEADMAFELQSFKTRQKIKEEEMETMVVERKATIEVQEQEVLRKEKMLDATVKQPALAEKFKLETLAEANRKQSILESDATAEAQRLTGEAEAHAILIKAKADAAQMHEKAEAWKEYGEAAKMEMFLKTLPKMVAEISTTLSQTKSIKMVSSGDSSIGAEKLTREVIDISTSIPAMLKGMTGLDIVKV</sequence>
<feature type="domain" description="Band 7" evidence="5">
    <location>
        <begin position="89"/>
        <end position="271"/>
    </location>
</feature>
<dbReference type="GO" id="GO:0002090">
    <property type="term" value="P:regulation of receptor internalization"/>
    <property type="evidence" value="ECO:0007669"/>
    <property type="project" value="TreeGrafter"/>
</dbReference>
<dbReference type="Proteomes" id="UP001497623">
    <property type="component" value="Unassembled WGS sequence"/>
</dbReference>
<evidence type="ECO:0000256" key="2">
    <source>
        <dbReference type="ARBA" id="ARBA00007161"/>
    </source>
</evidence>
<keyword evidence="3" id="KW-0472">Membrane</keyword>
<dbReference type="InterPro" id="IPR036013">
    <property type="entry name" value="Band_7/SPFH_dom_sf"/>
</dbReference>
<dbReference type="GO" id="GO:0002020">
    <property type="term" value="F:protease binding"/>
    <property type="evidence" value="ECO:0007669"/>
    <property type="project" value="TreeGrafter"/>
</dbReference>
<dbReference type="SMART" id="SM00244">
    <property type="entry name" value="PHB"/>
    <property type="match status" value="1"/>
</dbReference>
<gene>
    <name evidence="6" type="ORF">MNOR_LOCUS11743</name>
</gene>
<evidence type="ECO:0000256" key="4">
    <source>
        <dbReference type="RuleBase" id="RU366054"/>
    </source>
</evidence>
<reference evidence="6 7" key="1">
    <citation type="submission" date="2024-05" db="EMBL/GenBank/DDBJ databases">
        <authorList>
            <person name="Wallberg A."/>
        </authorList>
    </citation>
    <scope>NUCLEOTIDE SEQUENCE [LARGE SCALE GENOMIC DNA]</scope>
</reference>
<dbReference type="SUPFAM" id="SSF117892">
    <property type="entry name" value="Band 7/SPFH domain"/>
    <property type="match status" value="1"/>
</dbReference>
<dbReference type="GO" id="GO:2000049">
    <property type="term" value="P:positive regulation of cell-cell adhesion mediated by cadherin"/>
    <property type="evidence" value="ECO:0007669"/>
    <property type="project" value="TreeGrafter"/>
</dbReference>
<evidence type="ECO:0000313" key="7">
    <source>
        <dbReference type="Proteomes" id="UP001497623"/>
    </source>
</evidence>
<comment type="subcellular location">
    <subcellularLocation>
        <location evidence="1">Membrane</location>
    </subcellularLocation>
</comment>
<name>A0AAV2QID1_MEGNR</name>
<dbReference type="EMBL" id="CAXKWB010006237">
    <property type="protein sequence ID" value="CAL4082218.1"/>
    <property type="molecule type" value="Genomic_DNA"/>
</dbReference>
<comment type="similarity">
    <text evidence="2 4">Belongs to the band 7/mec-2 family. Flotillin subfamily.</text>
</comment>
<dbReference type="GO" id="GO:0070528">
    <property type="term" value="P:protein kinase C signaling"/>
    <property type="evidence" value="ECO:0007669"/>
    <property type="project" value="TreeGrafter"/>
</dbReference>
<proteinExistence type="inferred from homology"/>
<protein>
    <recommendedName>
        <fullName evidence="5">Band 7 domain-containing protein</fullName>
    </recommendedName>
</protein>
<evidence type="ECO:0000256" key="1">
    <source>
        <dbReference type="ARBA" id="ARBA00004370"/>
    </source>
</evidence>